<dbReference type="EMBL" id="JAKMXF010000339">
    <property type="protein sequence ID" value="KAI6647661.1"/>
    <property type="molecule type" value="Genomic_DNA"/>
</dbReference>
<sequence length="225" mass="24955">MISAKAGRLRTHLEKCSQSQLQNNFPKDGLPEILVPFNSSDTTIPPEKRVCHKIIRPKLNDFTIKTSSHQKEILDNQIARLFYACNLPFNLAENDVFKKTISMLRPGYTPPTRKILAGGLLDKTFNEVTTMTASDLEGKDVTLVEDGWSDIHKSPVIAHCVHSGQRSYFLNSVDTGSNKKTATYCTSLAIEASKETTDKFVCKVVAVVTDNEQKNAVNALKVEIG</sequence>
<feature type="domain" description="DUF659" evidence="1">
    <location>
        <begin position="111"/>
        <end position="216"/>
    </location>
</feature>
<organism evidence="2 3">
    <name type="scientific">Oopsacas minuta</name>
    <dbReference type="NCBI Taxonomy" id="111878"/>
    <lineage>
        <taxon>Eukaryota</taxon>
        <taxon>Metazoa</taxon>
        <taxon>Porifera</taxon>
        <taxon>Hexactinellida</taxon>
        <taxon>Hexasterophora</taxon>
        <taxon>Lyssacinosida</taxon>
        <taxon>Leucopsacidae</taxon>
        <taxon>Oopsacas</taxon>
    </lineage>
</organism>
<comment type="caution">
    <text evidence="2">The sequence shown here is derived from an EMBL/GenBank/DDBJ whole genome shotgun (WGS) entry which is preliminary data.</text>
</comment>
<dbReference type="Pfam" id="PF04937">
    <property type="entry name" value="DUF659"/>
    <property type="match status" value="1"/>
</dbReference>
<keyword evidence="3" id="KW-1185">Reference proteome</keyword>
<dbReference type="Proteomes" id="UP001165289">
    <property type="component" value="Unassembled WGS sequence"/>
</dbReference>
<dbReference type="AlphaFoldDB" id="A0AAV7JG58"/>
<evidence type="ECO:0000313" key="2">
    <source>
        <dbReference type="EMBL" id="KAI6647661.1"/>
    </source>
</evidence>
<evidence type="ECO:0000313" key="3">
    <source>
        <dbReference type="Proteomes" id="UP001165289"/>
    </source>
</evidence>
<gene>
    <name evidence="2" type="ORF">LOD99_8626</name>
</gene>
<protein>
    <recommendedName>
        <fullName evidence="1">DUF659 domain-containing protein</fullName>
    </recommendedName>
</protein>
<proteinExistence type="predicted"/>
<evidence type="ECO:0000259" key="1">
    <source>
        <dbReference type="Pfam" id="PF04937"/>
    </source>
</evidence>
<reference evidence="2 3" key="1">
    <citation type="journal article" date="2023" name="BMC Biol.">
        <title>The compact genome of the sponge Oopsacas minuta (Hexactinellida) is lacking key metazoan core genes.</title>
        <authorList>
            <person name="Santini S."/>
            <person name="Schenkelaars Q."/>
            <person name="Jourda C."/>
            <person name="Duchesne M."/>
            <person name="Belahbib H."/>
            <person name="Rocher C."/>
            <person name="Selva M."/>
            <person name="Riesgo A."/>
            <person name="Vervoort M."/>
            <person name="Leys S.P."/>
            <person name="Kodjabachian L."/>
            <person name="Le Bivic A."/>
            <person name="Borchiellini C."/>
            <person name="Claverie J.M."/>
            <person name="Renard E."/>
        </authorList>
    </citation>
    <scope>NUCLEOTIDE SEQUENCE [LARGE SCALE GENOMIC DNA]</scope>
    <source>
        <strain evidence="2">SPO-2</strain>
    </source>
</reference>
<name>A0AAV7JG58_9METZ</name>
<accession>A0AAV7JG58</accession>
<dbReference type="InterPro" id="IPR007021">
    <property type="entry name" value="DUF659"/>
</dbReference>